<reference evidence="1" key="1">
    <citation type="submission" date="2021-05" db="EMBL/GenBank/DDBJ databases">
        <authorList>
            <person name="Alioto T."/>
            <person name="Alioto T."/>
            <person name="Gomez Garrido J."/>
        </authorList>
    </citation>
    <scope>NUCLEOTIDE SEQUENCE</scope>
</reference>
<accession>A0A8D8BUS1</accession>
<protein>
    <submittedName>
        <fullName evidence="1">(northern house mosquito) hypothetical protein</fullName>
    </submittedName>
</protein>
<organism evidence="1">
    <name type="scientific">Culex pipiens</name>
    <name type="common">House mosquito</name>
    <dbReference type="NCBI Taxonomy" id="7175"/>
    <lineage>
        <taxon>Eukaryota</taxon>
        <taxon>Metazoa</taxon>
        <taxon>Ecdysozoa</taxon>
        <taxon>Arthropoda</taxon>
        <taxon>Hexapoda</taxon>
        <taxon>Insecta</taxon>
        <taxon>Pterygota</taxon>
        <taxon>Neoptera</taxon>
        <taxon>Endopterygota</taxon>
        <taxon>Diptera</taxon>
        <taxon>Nematocera</taxon>
        <taxon>Culicoidea</taxon>
        <taxon>Culicidae</taxon>
        <taxon>Culicinae</taxon>
        <taxon>Culicini</taxon>
        <taxon>Culex</taxon>
        <taxon>Culex</taxon>
    </lineage>
</organism>
<evidence type="ECO:0000313" key="1">
    <source>
        <dbReference type="EMBL" id="CAG6481787.1"/>
    </source>
</evidence>
<name>A0A8D8BUS1_CULPI</name>
<proteinExistence type="predicted"/>
<sequence length="106" mass="11714">MTASHSLCGKHCSVTAAENETPLYSRGSVREIFLSLFCVVGLHGVCTRGARFGLNLWFVYGYSQYTAEFRFACTRAHAVLVFDRVQKTENAVERGARGSLTLTLTC</sequence>
<dbReference type="AlphaFoldDB" id="A0A8D8BUS1"/>
<dbReference type="EMBL" id="HBUE01091490">
    <property type="protein sequence ID" value="CAG6481787.1"/>
    <property type="molecule type" value="Transcribed_RNA"/>
</dbReference>